<dbReference type="RefSeq" id="WP_250582019.1">
    <property type="nucleotide sequence ID" value="NZ_JAMLJN010000006.1"/>
</dbReference>
<dbReference type="Proteomes" id="UP001203342">
    <property type="component" value="Unassembled WGS sequence"/>
</dbReference>
<protein>
    <submittedName>
        <fullName evidence="1">Uncharacterized protein</fullName>
    </submittedName>
</protein>
<reference evidence="1 2" key="1">
    <citation type="submission" date="2022-05" db="EMBL/GenBank/DDBJ databases">
        <title>Flavobacterium sp., isolated from activated sludge.</title>
        <authorList>
            <person name="Ran Q."/>
        </authorList>
    </citation>
    <scope>NUCLEOTIDE SEQUENCE [LARGE SCALE GENOMIC DNA]</scope>
    <source>
        <strain evidence="1 2">HXWNR69</strain>
    </source>
</reference>
<comment type="caution">
    <text evidence="1">The sequence shown here is derived from an EMBL/GenBank/DDBJ whole genome shotgun (WGS) entry which is preliminary data.</text>
</comment>
<evidence type="ECO:0000313" key="1">
    <source>
        <dbReference type="EMBL" id="MCL9770506.1"/>
    </source>
</evidence>
<name>A0ABT0TIS9_9FLAO</name>
<gene>
    <name evidence="1" type="ORF">NAT47_08755</name>
</gene>
<sequence length="220" mass="26507">MNKELNTRQIKTIQNFWTWFKDNEQAIYNACKLEINKDEVLFHLERNLNYVSKRIEHFITNHPQNENKLKVFFTAHGYRKLFPKMKALEEKIPILEYFSIQVYITPLNHGNPQIPSIMIETIKNTFIKLEDYNIASKKILLTLYFNENIMQLKEKKIERHAYLLLLFTLGEVKYKKHVYDFKFQQEPENTSGLLSLSELPEFIDYLAKINYSRKLKIFFE</sequence>
<organism evidence="1 2">
    <name type="scientific">Flavobacterium fragile</name>
    <dbReference type="NCBI Taxonomy" id="2949085"/>
    <lineage>
        <taxon>Bacteria</taxon>
        <taxon>Pseudomonadati</taxon>
        <taxon>Bacteroidota</taxon>
        <taxon>Flavobacteriia</taxon>
        <taxon>Flavobacteriales</taxon>
        <taxon>Flavobacteriaceae</taxon>
        <taxon>Flavobacterium</taxon>
    </lineage>
</organism>
<accession>A0ABT0TIS9</accession>
<evidence type="ECO:0000313" key="2">
    <source>
        <dbReference type="Proteomes" id="UP001203342"/>
    </source>
</evidence>
<keyword evidence="2" id="KW-1185">Reference proteome</keyword>
<dbReference type="EMBL" id="JAMLJN010000006">
    <property type="protein sequence ID" value="MCL9770506.1"/>
    <property type="molecule type" value="Genomic_DNA"/>
</dbReference>
<proteinExistence type="predicted"/>